<dbReference type="AlphaFoldDB" id="A0AAE0ZXF8"/>
<dbReference type="EMBL" id="JAWDGP010003187">
    <property type="protein sequence ID" value="KAK3776711.1"/>
    <property type="molecule type" value="Genomic_DNA"/>
</dbReference>
<reference evidence="1" key="1">
    <citation type="journal article" date="2023" name="G3 (Bethesda)">
        <title>A reference genome for the long-term kleptoplast-retaining sea slug Elysia crispata morphotype clarki.</title>
        <authorList>
            <person name="Eastman K.E."/>
            <person name="Pendleton A.L."/>
            <person name="Shaikh M.A."/>
            <person name="Suttiyut T."/>
            <person name="Ogas R."/>
            <person name="Tomko P."/>
            <person name="Gavelis G."/>
            <person name="Widhalm J.R."/>
            <person name="Wisecaver J.H."/>
        </authorList>
    </citation>
    <scope>NUCLEOTIDE SEQUENCE</scope>
    <source>
        <strain evidence="1">ECLA1</strain>
    </source>
</reference>
<organism evidence="1 2">
    <name type="scientific">Elysia crispata</name>
    <name type="common">lettuce slug</name>
    <dbReference type="NCBI Taxonomy" id="231223"/>
    <lineage>
        <taxon>Eukaryota</taxon>
        <taxon>Metazoa</taxon>
        <taxon>Spiralia</taxon>
        <taxon>Lophotrochozoa</taxon>
        <taxon>Mollusca</taxon>
        <taxon>Gastropoda</taxon>
        <taxon>Heterobranchia</taxon>
        <taxon>Euthyneura</taxon>
        <taxon>Panpulmonata</taxon>
        <taxon>Sacoglossa</taxon>
        <taxon>Placobranchoidea</taxon>
        <taxon>Plakobranchidae</taxon>
        <taxon>Elysia</taxon>
    </lineage>
</organism>
<protein>
    <submittedName>
        <fullName evidence="1">Uncharacterized protein</fullName>
    </submittedName>
</protein>
<name>A0AAE0ZXF8_9GAST</name>
<accession>A0AAE0ZXF8</accession>
<evidence type="ECO:0000313" key="2">
    <source>
        <dbReference type="Proteomes" id="UP001283361"/>
    </source>
</evidence>
<sequence length="71" mass="7976">MDFLEKAPRVRAWGAELVLRQVICQVSMINTRQNVPPHFLCCLGSSDGSAVYLQLQNRFCSQMAMTSSPLM</sequence>
<proteinExistence type="predicted"/>
<comment type="caution">
    <text evidence="1">The sequence shown here is derived from an EMBL/GenBank/DDBJ whole genome shotgun (WGS) entry which is preliminary data.</text>
</comment>
<gene>
    <name evidence="1" type="ORF">RRG08_035286</name>
</gene>
<evidence type="ECO:0000313" key="1">
    <source>
        <dbReference type="EMBL" id="KAK3776711.1"/>
    </source>
</evidence>
<keyword evidence="2" id="KW-1185">Reference proteome</keyword>
<dbReference type="Proteomes" id="UP001283361">
    <property type="component" value="Unassembled WGS sequence"/>
</dbReference>